<feature type="domain" description="Tryptophan synthase beta chain-like PALP" evidence="4">
    <location>
        <begin position="14"/>
        <end position="292"/>
    </location>
</feature>
<evidence type="ECO:0000256" key="1">
    <source>
        <dbReference type="ARBA" id="ARBA00001933"/>
    </source>
</evidence>
<evidence type="ECO:0000256" key="2">
    <source>
        <dbReference type="ARBA" id="ARBA00008639"/>
    </source>
</evidence>
<dbReference type="InterPro" id="IPR036052">
    <property type="entry name" value="TrpB-like_PALP_sf"/>
</dbReference>
<name>A0ABX8BK87_9ACTN</name>
<dbReference type="InterPro" id="IPR027278">
    <property type="entry name" value="ACCD_DCysDesulf"/>
</dbReference>
<evidence type="ECO:0000313" key="5">
    <source>
        <dbReference type="EMBL" id="QUX22422.1"/>
    </source>
</evidence>
<comment type="similarity">
    <text evidence="2">Belongs to the ACC deaminase/D-cysteine desulfhydrase family.</text>
</comment>
<keyword evidence="6" id="KW-1185">Reference proteome</keyword>
<evidence type="ECO:0000313" key="6">
    <source>
        <dbReference type="Proteomes" id="UP000676079"/>
    </source>
</evidence>
<dbReference type="RefSeq" id="WP_220563638.1">
    <property type="nucleotide sequence ID" value="NZ_CP074133.1"/>
</dbReference>
<gene>
    <name evidence="5" type="ORF">KGD84_29570</name>
</gene>
<evidence type="ECO:0000256" key="3">
    <source>
        <dbReference type="ARBA" id="ARBA00022898"/>
    </source>
</evidence>
<dbReference type="Proteomes" id="UP000676079">
    <property type="component" value="Chromosome"/>
</dbReference>
<dbReference type="Pfam" id="PF00291">
    <property type="entry name" value="PALP"/>
    <property type="match status" value="1"/>
</dbReference>
<comment type="cofactor">
    <cofactor evidence="1">
        <name>pyridoxal 5'-phosphate</name>
        <dbReference type="ChEBI" id="CHEBI:597326"/>
    </cofactor>
</comment>
<keyword evidence="3" id="KW-0663">Pyridoxal phosphate</keyword>
<dbReference type="EMBL" id="CP074133">
    <property type="protein sequence ID" value="QUX22422.1"/>
    <property type="molecule type" value="Genomic_DNA"/>
</dbReference>
<evidence type="ECO:0000259" key="4">
    <source>
        <dbReference type="Pfam" id="PF00291"/>
    </source>
</evidence>
<protein>
    <submittedName>
        <fullName evidence="5">Pyridoxal-phosphate dependent enzyme</fullName>
    </submittedName>
</protein>
<dbReference type="PIRSF" id="PIRSF006278">
    <property type="entry name" value="ACCD_DCysDesulf"/>
    <property type="match status" value="1"/>
</dbReference>
<dbReference type="SUPFAM" id="SSF53686">
    <property type="entry name" value="Tryptophan synthase beta subunit-like PLP-dependent enzymes"/>
    <property type="match status" value="1"/>
</dbReference>
<organism evidence="5 6">
    <name type="scientific">Nocardiopsis changdeensis</name>
    <dbReference type="NCBI Taxonomy" id="2831969"/>
    <lineage>
        <taxon>Bacteria</taxon>
        <taxon>Bacillati</taxon>
        <taxon>Actinomycetota</taxon>
        <taxon>Actinomycetes</taxon>
        <taxon>Streptosporangiales</taxon>
        <taxon>Nocardiopsidaceae</taxon>
        <taxon>Nocardiopsis</taxon>
    </lineage>
</organism>
<proteinExistence type="inferred from homology"/>
<sequence length="309" mass="33127">MESTGCGHLTARLPSPLEEVRDPRLHGVRLLLKREDLIHPEVPGNKWRKLHRNLVRAHEAGATTLLTFGGAYSNHIRAVAAAGRACGFATVGVIRGEEHRPLNPVLEYAAAQGMRLVHLDRATYRDKHTPGVIAGLRERFGDFHLLPEGGSNAEAVLGCVPVAAEIDTGFDVLCCACGTGGTLAGVAAGLGPGRRALGFSVLKGGGFLADEVRRLQREAGVSGGNWEIETGYHFGGYARCPDGLRAFIDDFRDRHGLEPERVYVAKMLAGIYDLAARGRLRPGTTVVALVTGPAEFRAQAPPVQPPRLE</sequence>
<dbReference type="Gene3D" id="3.40.50.1100">
    <property type="match status" value="2"/>
</dbReference>
<accession>A0ABX8BK87</accession>
<dbReference type="PANTHER" id="PTHR43780:SF2">
    <property type="entry name" value="1-AMINOCYCLOPROPANE-1-CARBOXYLATE DEAMINASE-RELATED"/>
    <property type="match status" value="1"/>
</dbReference>
<dbReference type="InterPro" id="IPR001926">
    <property type="entry name" value="TrpB-like_PALP"/>
</dbReference>
<reference evidence="5 6" key="1">
    <citation type="submission" date="2021-05" db="EMBL/GenBank/DDBJ databases">
        <title>Direct Submission.</title>
        <authorList>
            <person name="Li K."/>
            <person name="Gao J."/>
        </authorList>
    </citation>
    <scope>NUCLEOTIDE SEQUENCE [LARGE SCALE GENOMIC DNA]</scope>
    <source>
        <strain evidence="5 6">Mg02</strain>
    </source>
</reference>
<dbReference type="PANTHER" id="PTHR43780">
    <property type="entry name" value="1-AMINOCYCLOPROPANE-1-CARBOXYLATE DEAMINASE-RELATED"/>
    <property type="match status" value="1"/>
</dbReference>